<keyword evidence="4" id="KW-0808">Transferase</keyword>
<dbReference type="InterPro" id="IPR012797">
    <property type="entry name" value="CobF"/>
</dbReference>
<gene>
    <name evidence="7" type="ORF">CAY53_08560</name>
</gene>
<proteinExistence type="predicted"/>
<dbReference type="SUPFAM" id="SSF53790">
    <property type="entry name" value="Tetrapyrrole methylase"/>
    <property type="match status" value="1"/>
</dbReference>
<dbReference type="GO" id="GO:0009236">
    <property type="term" value="P:cobalamin biosynthetic process"/>
    <property type="evidence" value="ECO:0007669"/>
    <property type="project" value="UniProtKB-KW"/>
</dbReference>
<dbReference type="PANTHER" id="PTHR43467">
    <property type="entry name" value="COBALT-PRECORRIN-2 C(20)-METHYLTRANSFERASE"/>
    <property type="match status" value="1"/>
</dbReference>
<evidence type="ECO:0000259" key="6">
    <source>
        <dbReference type="Pfam" id="PF00590"/>
    </source>
</evidence>
<evidence type="ECO:0000313" key="8">
    <source>
        <dbReference type="Proteomes" id="UP000239867"/>
    </source>
</evidence>
<evidence type="ECO:0000313" key="7">
    <source>
        <dbReference type="EMBL" id="AVD72302.1"/>
    </source>
</evidence>
<dbReference type="OrthoDB" id="9787471at2"/>
<keyword evidence="2" id="KW-0169">Cobalamin biosynthesis</keyword>
<reference evidence="7 8" key="1">
    <citation type="journal article" date="2018" name="MBio">
        <title>Insights into the evolution of host association through the isolation and characterization of a novel human periodontal pathobiont, Desulfobulbus oralis.</title>
        <authorList>
            <person name="Cross K.L."/>
            <person name="Chirania P."/>
            <person name="Xiong W."/>
            <person name="Beall C.J."/>
            <person name="Elkins J.G."/>
            <person name="Giannone R.J."/>
            <person name="Griffen A.L."/>
            <person name="Guss A.M."/>
            <person name="Hettich R.L."/>
            <person name="Joshi S.S."/>
            <person name="Mokrzan E.M."/>
            <person name="Martin R.K."/>
            <person name="Zhulin I.B."/>
            <person name="Leys E.J."/>
            <person name="Podar M."/>
        </authorList>
    </citation>
    <scope>NUCLEOTIDE SEQUENCE [LARGE SCALE GENOMIC DNA]</scope>
    <source>
        <strain evidence="7 8">ORNL</strain>
    </source>
</reference>
<dbReference type="RefSeq" id="WP_104937508.1">
    <property type="nucleotide sequence ID" value="NZ_CP021255.1"/>
</dbReference>
<protein>
    <submittedName>
        <fullName evidence="7">Precorrin-6A synthase (Deacetylating)</fullName>
    </submittedName>
</protein>
<dbReference type="AlphaFoldDB" id="A0A2L1GRK9"/>
<dbReference type="Gene3D" id="3.30.950.10">
    <property type="entry name" value="Methyltransferase, Cobalt-precorrin-4 Transmethylase, Domain 2"/>
    <property type="match status" value="1"/>
</dbReference>
<dbReference type="GO" id="GO:0043819">
    <property type="term" value="F:precorrin-6A synthase (deacetylating) activity"/>
    <property type="evidence" value="ECO:0007669"/>
    <property type="project" value="InterPro"/>
</dbReference>
<comment type="pathway">
    <text evidence="1">Cofactor biosynthesis; adenosylcobalamin biosynthesis.</text>
</comment>
<dbReference type="InterPro" id="IPR014776">
    <property type="entry name" value="4pyrrole_Mease_sub2"/>
</dbReference>
<keyword evidence="8" id="KW-1185">Reference proteome</keyword>
<dbReference type="PANTHER" id="PTHR43467:SF1">
    <property type="entry name" value="PRECORRIN-6A SYNTHASE [DEACETYLATING]"/>
    <property type="match status" value="1"/>
</dbReference>
<name>A0A2L1GRK9_9BACT</name>
<dbReference type="Proteomes" id="UP000239867">
    <property type="component" value="Chromosome"/>
</dbReference>
<dbReference type="InterPro" id="IPR014777">
    <property type="entry name" value="4pyrrole_Mease_sub1"/>
</dbReference>
<dbReference type="Pfam" id="PF00590">
    <property type="entry name" value="TP_methylase"/>
    <property type="match status" value="1"/>
</dbReference>
<dbReference type="InterPro" id="IPR000878">
    <property type="entry name" value="4pyrrol_Mease"/>
</dbReference>
<dbReference type="NCBIfam" id="TIGR02434">
    <property type="entry name" value="CobF"/>
    <property type="match status" value="1"/>
</dbReference>
<dbReference type="PIRSF" id="PIRSF036525">
    <property type="entry name" value="CobF"/>
    <property type="match status" value="1"/>
</dbReference>
<dbReference type="GO" id="GO:0032259">
    <property type="term" value="P:methylation"/>
    <property type="evidence" value="ECO:0007669"/>
    <property type="project" value="UniProtKB-KW"/>
</dbReference>
<dbReference type="EMBL" id="CP021255">
    <property type="protein sequence ID" value="AVD72302.1"/>
    <property type="molecule type" value="Genomic_DNA"/>
</dbReference>
<dbReference type="CDD" id="cd11643">
    <property type="entry name" value="Precorrin-6A-synthase"/>
    <property type="match status" value="1"/>
</dbReference>
<accession>A0A2L1GRK9</accession>
<dbReference type="Gene3D" id="3.40.1010.10">
    <property type="entry name" value="Cobalt-precorrin-4 Transmethylase, Domain 1"/>
    <property type="match status" value="1"/>
</dbReference>
<feature type="domain" description="Tetrapyrrole methylase" evidence="6">
    <location>
        <begin position="2"/>
        <end position="215"/>
    </location>
</feature>
<keyword evidence="3" id="KW-0489">Methyltransferase</keyword>
<evidence type="ECO:0000256" key="2">
    <source>
        <dbReference type="ARBA" id="ARBA00022573"/>
    </source>
</evidence>
<evidence type="ECO:0000256" key="4">
    <source>
        <dbReference type="ARBA" id="ARBA00022679"/>
    </source>
</evidence>
<evidence type="ECO:0000256" key="1">
    <source>
        <dbReference type="ARBA" id="ARBA00004953"/>
    </source>
</evidence>
<sequence length="251" mass="27784">MGAGHPDYLTVQAINALNRVDVFFLVNKGTEKGDLLRIRREICERFIESSTYRWVEFADPARVLSDPAYTPDIRSWREKRALLYRSLIADSLQDGECGAFLVWGDPALYDGTLAILAGLLAEGTLAFDYEAVPGISSMQALAARHRIALNRIGETIQITTGRQIAGGFPEGADSVVVLLDTKMDLRAISGDVYIYWGAYLGTEDEVLVSGKLHEVRADIERIRSAKRAEKGWIMDTYLLRRNGAGNTGGNR</sequence>
<keyword evidence="5" id="KW-0949">S-adenosyl-L-methionine</keyword>
<evidence type="ECO:0000256" key="3">
    <source>
        <dbReference type="ARBA" id="ARBA00022603"/>
    </source>
</evidence>
<dbReference type="KEGG" id="deo:CAY53_08560"/>
<organism evidence="7 8">
    <name type="scientific">Desulfobulbus oralis</name>
    <dbReference type="NCBI Taxonomy" id="1986146"/>
    <lineage>
        <taxon>Bacteria</taxon>
        <taxon>Pseudomonadati</taxon>
        <taxon>Thermodesulfobacteriota</taxon>
        <taxon>Desulfobulbia</taxon>
        <taxon>Desulfobulbales</taxon>
        <taxon>Desulfobulbaceae</taxon>
        <taxon>Desulfobulbus</taxon>
    </lineage>
</organism>
<evidence type="ECO:0000256" key="5">
    <source>
        <dbReference type="ARBA" id="ARBA00022691"/>
    </source>
</evidence>
<dbReference type="InterPro" id="IPR035996">
    <property type="entry name" value="4pyrrol_Methylase_sf"/>
</dbReference>